<keyword evidence="6" id="KW-1185">Reference proteome</keyword>
<gene>
    <name evidence="5" type="ORF">CEUSTIGMA_g1830.t1</name>
</gene>
<dbReference type="EMBL" id="BEGY01000007">
    <property type="protein sequence ID" value="GAX74382.1"/>
    <property type="molecule type" value="Genomic_DNA"/>
</dbReference>
<dbReference type="InterPro" id="IPR012677">
    <property type="entry name" value="Nucleotide-bd_a/b_plait_sf"/>
</dbReference>
<dbReference type="SMART" id="SM00360">
    <property type="entry name" value="RRM"/>
    <property type="match status" value="2"/>
</dbReference>
<accession>A0A250WUS0</accession>
<dbReference type="GO" id="GO:0003723">
    <property type="term" value="F:RNA binding"/>
    <property type="evidence" value="ECO:0007669"/>
    <property type="project" value="UniProtKB-UniRule"/>
</dbReference>
<dbReference type="Pfam" id="PF00076">
    <property type="entry name" value="RRM_1"/>
    <property type="match status" value="1"/>
</dbReference>
<dbReference type="PANTHER" id="PTHR10501">
    <property type="entry name" value="U1 SMALL NUCLEAR RIBONUCLEOPROTEIN A/U2 SMALL NUCLEAR RIBONUCLEOPROTEIN B"/>
    <property type="match status" value="1"/>
</dbReference>
<evidence type="ECO:0000313" key="6">
    <source>
        <dbReference type="Proteomes" id="UP000232323"/>
    </source>
</evidence>
<reference evidence="5 6" key="1">
    <citation type="submission" date="2017-08" db="EMBL/GenBank/DDBJ databases">
        <title>Acidophilic green algal genome provides insights into adaptation to an acidic environment.</title>
        <authorList>
            <person name="Hirooka S."/>
            <person name="Hirose Y."/>
            <person name="Kanesaki Y."/>
            <person name="Higuchi S."/>
            <person name="Fujiwara T."/>
            <person name="Onuma R."/>
            <person name="Era A."/>
            <person name="Ohbayashi R."/>
            <person name="Uzuka A."/>
            <person name="Nozaki H."/>
            <person name="Yoshikawa H."/>
            <person name="Miyagishima S.Y."/>
        </authorList>
    </citation>
    <scope>NUCLEOTIDE SEQUENCE [LARGE SCALE GENOMIC DNA]</scope>
    <source>
        <strain evidence="5 6">NIES-2499</strain>
    </source>
</reference>
<comment type="caution">
    <text evidence="5">The sequence shown here is derived from an EMBL/GenBank/DDBJ whole genome shotgun (WGS) entry which is preliminary data.</text>
</comment>
<dbReference type="Proteomes" id="UP000232323">
    <property type="component" value="Unassembled WGS sequence"/>
</dbReference>
<dbReference type="STRING" id="1157962.A0A250WUS0"/>
<dbReference type="InterPro" id="IPR000504">
    <property type="entry name" value="RRM_dom"/>
</dbReference>
<feature type="domain" description="RRM" evidence="4">
    <location>
        <begin position="223"/>
        <end position="300"/>
    </location>
</feature>
<evidence type="ECO:0000256" key="1">
    <source>
        <dbReference type="ARBA" id="ARBA00022884"/>
    </source>
</evidence>
<dbReference type="InterPro" id="IPR035979">
    <property type="entry name" value="RBD_domain_sf"/>
</dbReference>
<protein>
    <recommendedName>
        <fullName evidence="4">RRM domain-containing protein</fullName>
    </recommendedName>
</protein>
<evidence type="ECO:0000256" key="2">
    <source>
        <dbReference type="PROSITE-ProRule" id="PRU00176"/>
    </source>
</evidence>
<keyword evidence="1 2" id="KW-0694">RNA-binding</keyword>
<sequence>MSVPYDYSAAPYHHSAPSADANPYAPPSSYPPPNYSQPPYNGGSQSSYAPAPSYGGYPSYGGPTAYNAPTDEVRTIFITGFPPDVKERELNNLLRFLPGYEASQMNWKDSNAQGFALFSSGALARSACDSVTQLYFDETTVLRCEMARKNMYIKEDPTIKRPRTSGMYVPPGVSAPPPASYAPPPMPSRAPAAYGGGSSLGYSGSGSGGSYGMGAAGDNPPCNTLFIGNLGDAVSEQELRSLFAAGHGFKFLKVIHGARSTTCFVEYEDIPSATAMHSANQGAVLNSSDRGPLRVQFAKNPYGKKRDITGALIDTLPRDDRAPGTH</sequence>
<dbReference type="PROSITE" id="PS50102">
    <property type="entry name" value="RRM"/>
    <property type="match status" value="1"/>
</dbReference>
<dbReference type="SUPFAM" id="SSF54928">
    <property type="entry name" value="RNA-binding domain, RBD"/>
    <property type="match status" value="1"/>
</dbReference>
<evidence type="ECO:0000256" key="3">
    <source>
        <dbReference type="SAM" id="MobiDB-lite"/>
    </source>
</evidence>
<dbReference type="Gene3D" id="3.30.70.330">
    <property type="match status" value="2"/>
</dbReference>
<organism evidence="5 6">
    <name type="scientific">Chlamydomonas eustigma</name>
    <dbReference type="NCBI Taxonomy" id="1157962"/>
    <lineage>
        <taxon>Eukaryota</taxon>
        <taxon>Viridiplantae</taxon>
        <taxon>Chlorophyta</taxon>
        <taxon>core chlorophytes</taxon>
        <taxon>Chlorophyceae</taxon>
        <taxon>CS clade</taxon>
        <taxon>Chlamydomonadales</taxon>
        <taxon>Chlamydomonadaceae</taxon>
        <taxon>Chlamydomonas</taxon>
    </lineage>
</organism>
<feature type="compositionally biased region" description="Low complexity" evidence="3">
    <location>
        <begin position="37"/>
        <end position="47"/>
    </location>
</feature>
<proteinExistence type="predicted"/>
<feature type="region of interest" description="Disordered" evidence="3">
    <location>
        <begin position="16"/>
        <end position="47"/>
    </location>
</feature>
<dbReference type="OrthoDB" id="431169at2759"/>
<evidence type="ECO:0000259" key="4">
    <source>
        <dbReference type="PROSITE" id="PS50102"/>
    </source>
</evidence>
<dbReference type="AlphaFoldDB" id="A0A250WUS0"/>
<feature type="compositionally biased region" description="Pro residues" evidence="3">
    <location>
        <begin position="24"/>
        <end position="36"/>
    </location>
</feature>
<evidence type="ECO:0000313" key="5">
    <source>
        <dbReference type="EMBL" id="GAX74382.1"/>
    </source>
</evidence>
<name>A0A250WUS0_9CHLO</name>